<protein>
    <recommendedName>
        <fullName evidence="3">Lipoprotein</fullName>
    </recommendedName>
</protein>
<dbReference type="AlphaFoldDB" id="A0AA86MVS0"/>
<proteinExistence type="predicted"/>
<organism evidence="1 2">
    <name type="scientific">Nitrospira tepida</name>
    <dbReference type="NCBI Taxonomy" id="2973512"/>
    <lineage>
        <taxon>Bacteria</taxon>
        <taxon>Pseudomonadati</taxon>
        <taxon>Nitrospirota</taxon>
        <taxon>Nitrospiria</taxon>
        <taxon>Nitrospirales</taxon>
        <taxon>Nitrospiraceae</taxon>
        <taxon>Nitrospira</taxon>
    </lineage>
</organism>
<reference evidence="1" key="1">
    <citation type="submission" date="2022-10" db="EMBL/GenBank/DDBJ databases">
        <authorList>
            <person name="Koch H."/>
        </authorList>
    </citation>
    <scope>NUCLEOTIDE SEQUENCE</scope>
    <source>
        <strain evidence="1">DNF</strain>
    </source>
</reference>
<evidence type="ECO:0000313" key="1">
    <source>
        <dbReference type="EMBL" id="CAI4029877.1"/>
    </source>
</evidence>
<dbReference type="KEGG" id="nti:DNFV4_00296"/>
<sequence length="49" mass="5399">MMNGRWGSMVDVIGLALMLQGCAEISTQRMINANDHVGLAIITPSRRRN</sequence>
<accession>A0AA86MVS0</accession>
<gene>
    <name evidence="1" type="ORF">DNFV4_00296</name>
</gene>
<dbReference type="PROSITE" id="PS51257">
    <property type="entry name" value="PROKAR_LIPOPROTEIN"/>
    <property type="match status" value="1"/>
</dbReference>
<keyword evidence="2" id="KW-1185">Reference proteome</keyword>
<name>A0AA86MVS0_9BACT</name>
<evidence type="ECO:0008006" key="3">
    <source>
        <dbReference type="Google" id="ProtNLM"/>
    </source>
</evidence>
<dbReference type="RefSeq" id="WP_289266899.1">
    <property type="nucleotide sequence ID" value="NZ_OX365700.1"/>
</dbReference>
<evidence type="ECO:0000313" key="2">
    <source>
        <dbReference type="Proteomes" id="UP001179121"/>
    </source>
</evidence>
<dbReference type="Proteomes" id="UP001179121">
    <property type="component" value="Chromosome"/>
</dbReference>
<dbReference type="EMBL" id="OX365700">
    <property type="protein sequence ID" value="CAI4029877.1"/>
    <property type="molecule type" value="Genomic_DNA"/>
</dbReference>